<proteinExistence type="predicted"/>
<keyword evidence="2" id="KW-0175">Coiled coil</keyword>
<comment type="caution">
    <text evidence="3">The sequence shown here is derived from an EMBL/GenBank/DDBJ whole genome shotgun (WGS) entry which is preliminary data.</text>
</comment>
<organism evidence="3 4">
    <name type="scientific">Giardia muris</name>
    <dbReference type="NCBI Taxonomy" id="5742"/>
    <lineage>
        <taxon>Eukaryota</taxon>
        <taxon>Metamonada</taxon>
        <taxon>Diplomonadida</taxon>
        <taxon>Hexamitidae</taxon>
        <taxon>Giardiinae</taxon>
        <taxon>Giardia</taxon>
    </lineage>
</organism>
<dbReference type="EMBL" id="VDLU01000002">
    <property type="protein sequence ID" value="TNJ28793.1"/>
    <property type="molecule type" value="Genomic_DNA"/>
</dbReference>
<dbReference type="Proteomes" id="UP000315496">
    <property type="component" value="Chromosome 2"/>
</dbReference>
<evidence type="ECO:0000313" key="4">
    <source>
        <dbReference type="Proteomes" id="UP000315496"/>
    </source>
</evidence>
<dbReference type="SMART" id="SM00320">
    <property type="entry name" value="WD40"/>
    <property type="match status" value="1"/>
</dbReference>
<dbReference type="Gene3D" id="2.130.10.10">
    <property type="entry name" value="YVTN repeat-like/Quinoprotein amine dehydrogenase"/>
    <property type="match status" value="1"/>
</dbReference>
<keyword evidence="1" id="KW-0853">WD repeat</keyword>
<keyword evidence="4" id="KW-1185">Reference proteome</keyword>
<dbReference type="InterPro" id="IPR036322">
    <property type="entry name" value="WD40_repeat_dom_sf"/>
</dbReference>
<sequence>MDYQDLNIDQQDPVPSAELCLDGIMRHIQAYEKTVTALEQENRVLREQLAILTQQLEQHKQQQVQGVTGIPHGAHNPIIADIPAGKHGHPGGGLGMAGGAYGAGDQKTALPVRASPSSSRRPQPMQLVYLRTHQMHSRAISSLTWLQEFFVTASRDGSARIWYVPREQSDSSRMGSLVTYRTATPLTAVKNVGNHYLLFASTAADVTVHSMSLAAVASTTVYGEIDSLNATLIRTKDGEKSIRLPSTVWSFVELDNQAFCVGAGFAALLELTPEACGVSRLIQLHEPFGQGGVGGRRDEPLLCSFVVRMGGSVFAAVRERYLRGDDLLPANYVPELGELQGYKRSGLRLVRINPDAGASNVHLISYPSVPACSQPLHVTGLSAFGTTHLLATTLASELRIVSLRADESMLRPVATPDFVEGDLITALAVCETYIILGTGAPVNAHPRLYVYGGTATDKAVELRTLGVISLEHVYGAITALGARRVEDGLIIVICGADGEITITCYGL</sequence>
<dbReference type="InterPro" id="IPR001680">
    <property type="entry name" value="WD40_rpt"/>
</dbReference>
<dbReference type="VEuPathDB" id="GiardiaDB:GMRT_15616"/>
<dbReference type="PROSITE" id="PS50082">
    <property type="entry name" value="WD_REPEATS_2"/>
    <property type="match status" value="1"/>
</dbReference>
<gene>
    <name evidence="3" type="ORF">GMRT_15616</name>
</gene>
<dbReference type="AlphaFoldDB" id="A0A4Z1T480"/>
<dbReference type="OrthoDB" id="10264588at2759"/>
<dbReference type="SUPFAM" id="SSF50978">
    <property type="entry name" value="WD40 repeat-like"/>
    <property type="match status" value="1"/>
</dbReference>
<feature type="coiled-coil region" evidence="2">
    <location>
        <begin position="21"/>
        <end position="62"/>
    </location>
</feature>
<dbReference type="InterPro" id="IPR015943">
    <property type="entry name" value="WD40/YVTN_repeat-like_dom_sf"/>
</dbReference>
<feature type="repeat" description="WD" evidence="1">
    <location>
        <begin position="133"/>
        <end position="172"/>
    </location>
</feature>
<evidence type="ECO:0000256" key="1">
    <source>
        <dbReference type="PROSITE-ProRule" id="PRU00221"/>
    </source>
</evidence>
<evidence type="ECO:0000256" key="2">
    <source>
        <dbReference type="SAM" id="Coils"/>
    </source>
</evidence>
<accession>A0A4Z1T480</accession>
<reference evidence="3 4" key="1">
    <citation type="submission" date="2019-05" db="EMBL/GenBank/DDBJ databases">
        <title>The compact genome of Giardia muris reveals important steps in the evolution of intestinal protozoan parasites.</title>
        <authorList>
            <person name="Xu F."/>
            <person name="Jimenez-Gonzalez A."/>
            <person name="Einarsson E."/>
            <person name="Astvaldsson A."/>
            <person name="Peirasmaki D."/>
            <person name="Eckmann L."/>
            <person name="Andersson J.O."/>
            <person name="Svard S.G."/>
            <person name="Jerlstrom-Hultqvist J."/>
        </authorList>
    </citation>
    <scope>NUCLEOTIDE SEQUENCE [LARGE SCALE GENOMIC DNA]</scope>
    <source>
        <strain evidence="3 4">Roberts-Thomson</strain>
    </source>
</reference>
<protein>
    <submittedName>
        <fullName evidence="3">WD40 repeat protein</fullName>
    </submittedName>
</protein>
<name>A0A4Z1T480_GIAMU</name>
<evidence type="ECO:0000313" key="3">
    <source>
        <dbReference type="EMBL" id="TNJ28793.1"/>
    </source>
</evidence>